<keyword evidence="4" id="KW-0456">Lyase</keyword>
<name>A0ABT5IEU1_9CAUL</name>
<dbReference type="Proteomes" id="UP001216595">
    <property type="component" value="Unassembled WGS sequence"/>
</dbReference>
<organism evidence="6 7">
    <name type="scientific">Asticcacaulis currens</name>
    <dbReference type="NCBI Taxonomy" id="2984210"/>
    <lineage>
        <taxon>Bacteria</taxon>
        <taxon>Pseudomonadati</taxon>
        <taxon>Pseudomonadota</taxon>
        <taxon>Alphaproteobacteria</taxon>
        <taxon>Caulobacterales</taxon>
        <taxon>Caulobacteraceae</taxon>
        <taxon>Asticcacaulis</taxon>
    </lineage>
</organism>
<dbReference type="Gene3D" id="3.90.1590.10">
    <property type="entry name" value="glutathione-dependent formaldehyde- activating enzyme (gfa)"/>
    <property type="match status" value="1"/>
</dbReference>
<comment type="caution">
    <text evidence="6">The sequence shown here is derived from an EMBL/GenBank/DDBJ whole genome shotgun (WGS) entry which is preliminary data.</text>
</comment>
<dbReference type="InterPro" id="IPR011057">
    <property type="entry name" value="Mss4-like_sf"/>
</dbReference>
<evidence type="ECO:0000256" key="1">
    <source>
        <dbReference type="ARBA" id="ARBA00005495"/>
    </source>
</evidence>
<keyword evidence="3" id="KW-0862">Zinc</keyword>
<dbReference type="Pfam" id="PF04828">
    <property type="entry name" value="GFA"/>
    <property type="match status" value="1"/>
</dbReference>
<sequence length="158" mass="17663">MQTVNVPPFPLSGGCQCGRIRYRLKAMPVVFYLCHCTHCQKQSSSAYGESIRVRAADIEIEGQPKGFHVQAESGAQKVCEFCPDCGTRLFHGRRPEAETFNIKGGTLDDAAWLRPAGHIWTRSRQAFVTIGADELSFDKGPATYQPLIERWRQMTGQT</sequence>
<accession>A0ABT5IEU1</accession>
<evidence type="ECO:0000259" key="5">
    <source>
        <dbReference type="PROSITE" id="PS51891"/>
    </source>
</evidence>
<dbReference type="EMBL" id="JAQQKW010000005">
    <property type="protein sequence ID" value="MDC7694712.1"/>
    <property type="molecule type" value="Genomic_DNA"/>
</dbReference>
<dbReference type="RefSeq" id="WP_272741421.1">
    <property type="nucleotide sequence ID" value="NZ_JAQQKW010000005.1"/>
</dbReference>
<dbReference type="PANTHER" id="PTHR33337">
    <property type="entry name" value="GFA DOMAIN-CONTAINING PROTEIN"/>
    <property type="match status" value="1"/>
</dbReference>
<keyword evidence="2" id="KW-0479">Metal-binding</keyword>
<gene>
    <name evidence="6" type="ORF">PQU94_10505</name>
</gene>
<evidence type="ECO:0000256" key="3">
    <source>
        <dbReference type="ARBA" id="ARBA00022833"/>
    </source>
</evidence>
<evidence type="ECO:0000256" key="4">
    <source>
        <dbReference type="ARBA" id="ARBA00023239"/>
    </source>
</evidence>
<dbReference type="InterPro" id="IPR006913">
    <property type="entry name" value="CENP-V/GFA"/>
</dbReference>
<evidence type="ECO:0000313" key="6">
    <source>
        <dbReference type="EMBL" id="MDC7694712.1"/>
    </source>
</evidence>
<dbReference type="PROSITE" id="PS51891">
    <property type="entry name" value="CENP_V_GFA"/>
    <property type="match status" value="1"/>
</dbReference>
<dbReference type="SUPFAM" id="SSF51316">
    <property type="entry name" value="Mss4-like"/>
    <property type="match status" value="1"/>
</dbReference>
<reference evidence="6 7" key="1">
    <citation type="submission" date="2023-01" db="EMBL/GenBank/DDBJ databases">
        <title>Novel species of the genus Asticcacaulis isolated from rivers.</title>
        <authorList>
            <person name="Lu H."/>
        </authorList>
    </citation>
    <scope>NUCLEOTIDE SEQUENCE [LARGE SCALE GENOMIC DNA]</scope>
    <source>
        <strain evidence="6 7">DXS10W</strain>
    </source>
</reference>
<dbReference type="PANTHER" id="PTHR33337:SF3">
    <property type="entry name" value="CENP-V_GFA DOMAIN-CONTAINING PROTEIN"/>
    <property type="match status" value="1"/>
</dbReference>
<feature type="domain" description="CENP-V/GFA" evidence="5">
    <location>
        <begin position="11"/>
        <end position="113"/>
    </location>
</feature>
<comment type="similarity">
    <text evidence="1">Belongs to the Gfa family.</text>
</comment>
<evidence type="ECO:0000256" key="2">
    <source>
        <dbReference type="ARBA" id="ARBA00022723"/>
    </source>
</evidence>
<keyword evidence="7" id="KW-1185">Reference proteome</keyword>
<proteinExistence type="inferred from homology"/>
<evidence type="ECO:0000313" key="7">
    <source>
        <dbReference type="Proteomes" id="UP001216595"/>
    </source>
</evidence>
<protein>
    <submittedName>
        <fullName evidence="6">GFA family protein</fullName>
    </submittedName>
</protein>